<accession>A0A084GXC0</accession>
<keyword evidence="1" id="KW-1133">Transmembrane helix</keyword>
<feature type="transmembrane region" description="Helical" evidence="1">
    <location>
        <begin position="66"/>
        <end position="85"/>
    </location>
</feature>
<evidence type="ECO:0000313" key="3">
    <source>
        <dbReference type="Proteomes" id="UP000028549"/>
    </source>
</evidence>
<gene>
    <name evidence="2" type="ORF">GS18_0212850</name>
</gene>
<dbReference type="STRING" id="246786.GS18_0212850"/>
<evidence type="ECO:0000256" key="1">
    <source>
        <dbReference type="SAM" id="Phobius"/>
    </source>
</evidence>
<comment type="caution">
    <text evidence="2">The sequence shown here is derived from an EMBL/GenBank/DDBJ whole genome shotgun (WGS) entry which is preliminary data.</text>
</comment>
<name>A0A084GXC0_METID</name>
<keyword evidence="1" id="KW-0812">Transmembrane</keyword>
<keyword evidence="1" id="KW-0472">Membrane</keyword>
<organism evidence="2 3">
    <name type="scientific">Metabacillus indicus</name>
    <name type="common">Bacillus indicus</name>
    <dbReference type="NCBI Taxonomy" id="246786"/>
    <lineage>
        <taxon>Bacteria</taxon>
        <taxon>Bacillati</taxon>
        <taxon>Bacillota</taxon>
        <taxon>Bacilli</taxon>
        <taxon>Bacillales</taxon>
        <taxon>Bacillaceae</taxon>
        <taxon>Metabacillus</taxon>
    </lineage>
</organism>
<dbReference type="Proteomes" id="UP000028549">
    <property type="component" value="Unassembled WGS sequence"/>
</dbReference>
<dbReference type="AlphaFoldDB" id="A0A084GXC0"/>
<evidence type="ECO:0000313" key="2">
    <source>
        <dbReference type="EMBL" id="KEZ51982.1"/>
    </source>
</evidence>
<reference evidence="2 3" key="1">
    <citation type="journal article" date="2005" name="Int. J. Syst. Evol. Microbiol.">
        <title>Bacillus cibi sp. nov., isolated from jeotgal, a traditional Korean fermented seafood.</title>
        <authorList>
            <person name="Yoon J.H."/>
            <person name="Lee C.H."/>
            <person name="Oh T.K."/>
        </authorList>
    </citation>
    <scope>NUCLEOTIDE SEQUENCE [LARGE SCALE GENOMIC DNA]</scope>
    <source>
        <strain evidence="2 3">DSM 16189</strain>
    </source>
</reference>
<protein>
    <submittedName>
        <fullName evidence="2">Uncharacterized protein</fullName>
    </submittedName>
</protein>
<dbReference type="EMBL" id="JNVC02000005">
    <property type="protein sequence ID" value="KEZ51982.1"/>
    <property type="molecule type" value="Genomic_DNA"/>
</dbReference>
<feature type="transmembrane region" description="Helical" evidence="1">
    <location>
        <begin position="32"/>
        <end position="54"/>
    </location>
</feature>
<keyword evidence="3" id="KW-1185">Reference proteome</keyword>
<sequence length="113" mass="13084">MRVRPNRFERLLFWRWLEEFWRLAASNRFRQLLRVLFLLFSAIKTLTAALEGFIPPVQCHQNANGLPLRVLILLFSAIKMLPAALEGSIPAVQCHQKSRDPDFSAGFLSAYRI</sequence>
<proteinExistence type="predicted"/>